<dbReference type="AlphaFoldDB" id="A0A5C6B0V2"/>
<comment type="caution">
    <text evidence="1">The sequence shown here is derived from an EMBL/GenBank/DDBJ whole genome shotgun (WGS) entry which is preliminary data.</text>
</comment>
<dbReference type="Proteomes" id="UP000320176">
    <property type="component" value="Unassembled WGS sequence"/>
</dbReference>
<dbReference type="EMBL" id="SJPN01000003">
    <property type="protein sequence ID" value="TWU04926.1"/>
    <property type="molecule type" value="Genomic_DNA"/>
</dbReference>
<gene>
    <name evidence="1" type="ORF">Pla52n_29710</name>
</gene>
<dbReference type="OrthoDB" id="7041536at2"/>
<proteinExistence type="predicted"/>
<evidence type="ECO:0008006" key="3">
    <source>
        <dbReference type="Google" id="ProtNLM"/>
    </source>
</evidence>
<protein>
    <recommendedName>
        <fullName evidence="3">YaaC-like Protein</fullName>
    </recommendedName>
</protein>
<dbReference type="InterPro" id="IPR026988">
    <property type="entry name" value="YaaC-like"/>
</dbReference>
<name>A0A5C6B0V2_9BACT</name>
<keyword evidence="2" id="KW-1185">Reference proteome</keyword>
<evidence type="ECO:0000313" key="2">
    <source>
        <dbReference type="Proteomes" id="UP000320176"/>
    </source>
</evidence>
<dbReference type="Pfam" id="PF14175">
    <property type="entry name" value="YaaC"/>
    <property type="match status" value="1"/>
</dbReference>
<evidence type="ECO:0000313" key="1">
    <source>
        <dbReference type="EMBL" id="TWU04926.1"/>
    </source>
</evidence>
<reference evidence="1 2" key="1">
    <citation type="submission" date="2019-02" db="EMBL/GenBank/DDBJ databases">
        <title>Deep-cultivation of Planctomycetes and their phenomic and genomic characterization uncovers novel biology.</title>
        <authorList>
            <person name="Wiegand S."/>
            <person name="Jogler M."/>
            <person name="Boedeker C."/>
            <person name="Pinto D."/>
            <person name="Vollmers J."/>
            <person name="Rivas-Marin E."/>
            <person name="Kohn T."/>
            <person name="Peeters S.H."/>
            <person name="Heuer A."/>
            <person name="Rast P."/>
            <person name="Oberbeckmann S."/>
            <person name="Bunk B."/>
            <person name="Jeske O."/>
            <person name="Meyerdierks A."/>
            <person name="Storesund J.E."/>
            <person name="Kallscheuer N."/>
            <person name="Luecker S."/>
            <person name="Lage O.M."/>
            <person name="Pohl T."/>
            <person name="Merkel B.J."/>
            <person name="Hornburger P."/>
            <person name="Mueller R.-W."/>
            <person name="Bruemmer F."/>
            <person name="Labrenz M."/>
            <person name="Spormann A.M."/>
            <person name="Op Den Camp H."/>
            <person name="Overmann J."/>
            <person name="Amann R."/>
            <person name="Jetten M.S.M."/>
            <person name="Mascher T."/>
            <person name="Medema M.H."/>
            <person name="Devos D.P."/>
            <person name="Kaster A.-K."/>
            <person name="Ovreas L."/>
            <person name="Rohde M."/>
            <person name="Galperin M.Y."/>
            <person name="Jogler C."/>
        </authorList>
    </citation>
    <scope>NUCLEOTIDE SEQUENCE [LARGE SCALE GENOMIC DNA]</scope>
    <source>
        <strain evidence="1 2">Pla52n</strain>
    </source>
</reference>
<sequence length="383" mass="43132">MPIQSSNLVVTYLSGFNTRNPLMSRSPQPGKQATYNHAKVVYSPFEAAPGAQFLLTADPWSFLTAWINQKLAAGPRGPNRTRLERALYYANLAESFYAASRRSSLPAQGTLAYYGILNLVKCFLSIRGVDLETKMEHHGLSLPLGSKQQVQIAAPGGNALNIFHEFSRLLGKPVSGRETVTIKEIAGHLPEIHEMAFTLGHVTGNKRGFLPIDIQFLLTESDSHLFTEVVYEKKQISRVDINRFHRGERKSYFSEGVDRDGCVVHRSAKRKKCNWDSFPRIYRNACAEYAKFDVCSLLTPKGYVYYCDLRSPKLHHLSYSLLMMFYIGTAARYRPSEMRELLETDVRPLISEALAVIPGQMLYHLVSYCTSSNCVVPHATIAR</sequence>
<accession>A0A5C6B0V2</accession>
<organism evidence="1 2">
    <name type="scientific">Stieleria varia</name>
    <dbReference type="NCBI Taxonomy" id="2528005"/>
    <lineage>
        <taxon>Bacteria</taxon>
        <taxon>Pseudomonadati</taxon>
        <taxon>Planctomycetota</taxon>
        <taxon>Planctomycetia</taxon>
        <taxon>Pirellulales</taxon>
        <taxon>Pirellulaceae</taxon>
        <taxon>Stieleria</taxon>
    </lineage>
</organism>